<gene>
    <name evidence="2" type="ORF">SDRG_14316</name>
</gene>
<organism evidence="2 3">
    <name type="scientific">Saprolegnia diclina (strain VS20)</name>
    <dbReference type="NCBI Taxonomy" id="1156394"/>
    <lineage>
        <taxon>Eukaryota</taxon>
        <taxon>Sar</taxon>
        <taxon>Stramenopiles</taxon>
        <taxon>Oomycota</taxon>
        <taxon>Saprolegniomycetes</taxon>
        <taxon>Saprolegniales</taxon>
        <taxon>Saprolegniaceae</taxon>
        <taxon>Saprolegnia</taxon>
    </lineage>
</organism>
<keyword evidence="3" id="KW-1185">Reference proteome</keyword>
<dbReference type="OrthoDB" id="79371at2759"/>
<dbReference type="EMBL" id="JH767201">
    <property type="protein sequence ID" value="EQC27895.1"/>
    <property type="molecule type" value="Genomic_DNA"/>
</dbReference>
<dbReference type="VEuPathDB" id="FungiDB:SDRG_14316"/>
<feature type="region of interest" description="Disordered" evidence="1">
    <location>
        <begin position="1"/>
        <end position="45"/>
    </location>
</feature>
<sequence>MGCTQSNTALETAPASAPRSAAPRSAAPLSSAPKSASAASAIADAPTSDIPEASARQYLISGQSINEQGIVVYHIEARGVTIKKRFNEFKVFHQQLSTVTSVPALPEAGLFTAFQRKNDALIQARAARFREIINVAADQAPERLDTFVGVSVAPAPTSNVTIVEEIEVTVEANEVVVEETITEVAVTEETTVEEAVAEEAIVDDVVAEITAELEPEAEVADETPVEKSSVYEEKKVVVI</sequence>
<dbReference type="SUPFAM" id="SSF64268">
    <property type="entry name" value="PX domain"/>
    <property type="match status" value="1"/>
</dbReference>
<evidence type="ECO:0000256" key="1">
    <source>
        <dbReference type="SAM" id="MobiDB-lite"/>
    </source>
</evidence>
<dbReference type="Gene3D" id="3.30.1520.10">
    <property type="entry name" value="Phox-like domain"/>
    <property type="match status" value="1"/>
</dbReference>
<dbReference type="AlphaFoldDB" id="T0Q3B4"/>
<dbReference type="InterPro" id="IPR036871">
    <property type="entry name" value="PX_dom_sf"/>
</dbReference>
<evidence type="ECO:0000313" key="3">
    <source>
        <dbReference type="Proteomes" id="UP000030762"/>
    </source>
</evidence>
<feature type="compositionally biased region" description="Polar residues" evidence="1">
    <location>
        <begin position="1"/>
        <end position="10"/>
    </location>
</feature>
<dbReference type="CDD" id="cd06093">
    <property type="entry name" value="PX_domain"/>
    <property type="match status" value="1"/>
</dbReference>
<dbReference type="InParanoid" id="T0Q3B4"/>
<dbReference type="Proteomes" id="UP000030762">
    <property type="component" value="Unassembled WGS sequence"/>
</dbReference>
<proteinExistence type="predicted"/>
<evidence type="ECO:0008006" key="4">
    <source>
        <dbReference type="Google" id="ProtNLM"/>
    </source>
</evidence>
<evidence type="ECO:0000313" key="2">
    <source>
        <dbReference type="EMBL" id="EQC27895.1"/>
    </source>
</evidence>
<protein>
    <recommendedName>
        <fullName evidence="4">PX domain-containing protein</fullName>
    </recommendedName>
</protein>
<dbReference type="STRING" id="1156394.T0Q3B4"/>
<feature type="compositionally biased region" description="Low complexity" evidence="1">
    <location>
        <begin position="13"/>
        <end position="45"/>
    </location>
</feature>
<dbReference type="GeneID" id="19955043"/>
<dbReference type="eggNOG" id="ENOG502S7N3">
    <property type="taxonomic scope" value="Eukaryota"/>
</dbReference>
<dbReference type="GO" id="GO:0035091">
    <property type="term" value="F:phosphatidylinositol binding"/>
    <property type="evidence" value="ECO:0007669"/>
    <property type="project" value="InterPro"/>
</dbReference>
<name>T0Q3B4_SAPDV</name>
<reference evidence="2 3" key="1">
    <citation type="submission" date="2012-04" db="EMBL/GenBank/DDBJ databases">
        <title>The Genome Sequence of Saprolegnia declina VS20.</title>
        <authorList>
            <consortium name="The Broad Institute Genome Sequencing Platform"/>
            <person name="Russ C."/>
            <person name="Nusbaum C."/>
            <person name="Tyler B."/>
            <person name="van West P."/>
            <person name="Dieguez-Uribeondo J."/>
            <person name="de Bruijn I."/>
            <person name="Tripathy S."/>
            <person name="Jiang R."/>
            <person name="Young S.K."/>
            <person name="Zeng Q."/>
            <person name="Gargeya S."/>
            <person name="Fitzgerald M."/>
            <person name="Haas B."/>
            <person name="Abouelleil A."/>
            <person name="Alvarado L."/>
            <person name="Arachchi H.M."/>
            <person name="Berlin A."/>
            <person name="Chapman S.B."/>
            <person name="Goldberg J."/>
            <person name="Griggs A."/>
            <person name="Gujja S."/>
            <person name="Hansen M."/>
            <person name="Howarth C."/>
            <person name="Imamovic A."/>
            <person name="Larimer J."/>
            <person name="McCowen C."/>
            <person name="Montmayeur A."/>
            <person name="Murphy C."/>
            <person name="Neiman D."/>
            <person name="Pearson M."/>
            <person name="Priest M."/>
            <person name="Roberts A."/>
            <person name="Saif S."/>
            <person name="Shea T."/>
            <person name="Sisk P."/>
            <person name="Sykes S."/>
            <person name="Wortman J."/>
            <person name="Nusbaum C."/>
            <person name="Birren B."/>
        </authorList>
    </citation>
    <scope>NUCLEOTIDE SEQUENCE [LARGE SCALE GENOMIC DNA]</scope>
    <source>
        <strain evidence="2 3">VS20</strain>
    </source>
</reference>
<accession>T0Q3B4</accession>
<dbReference type="RefSeq" id="XP_008618660.1">
    <property type="nucleotide sequence ID" value="XM_008620438.1"/>
</dbReference>